<evidence type="ECO:0000256" key="1">
    <source>
        <dbReference type="ARBA" id="ARBA00022729"/>
    </source>
</evidence>
<dbReference type="SUPFAM" id="SSF53850">
    <property type="entry name" value="Periplasmic binding protein-like II"/>
    <property type="match status" value="1"/>
</dbReference>
<reference evidence="2" key="1">
    <citation type="submission" date="2020-05" db="EMBL/GenBank/DDBJ databases">
        <authorList>
            <person name="Chiriac C."/>
            <person name="Salcher M."/>
            <person name="Ghai R."/>
            <person name="Kavagutti S V."/>
        </authorList>
    </citation>
    <scope>NUCLEOTIDE SEQUENCE</scope>
</reference>
<dbReference type="GO" id="GO:0030288">
    <property type="term" value="C:outer membrane-bounded periplasmic space"/>
    <property type="evidence" value="ECO:0007669"/>
    <property type="project" value="TreeGrafter"/>
</dbReference>
<dbReference type="NCBIfam" id="TIGR01254">
    <property type="entry name" value="sfuA"/>
    <property type="match status" value="1"/>
</dbReference>
<accession>A0A6J7EUS4</accession>
<organism evidence="2">
    <name type="scientific">freshwater metagenome</name>
    <dbReference type="NCBI Taxonomy" id="449393"/>
    <lineage>
        <taxon>unclassified sequences</taxon>
        <taxon>metagenomes</taxon>
        <taxon>ecological metagenomes</taxon>
    </lineage>
</organism>
<dbReference type="PROSITE" id="PS51257">
    <property type="entry name" value="PROKAR_LIPOPROTEIN"/>
    <property type="match status" value="1"/>
</dbReference>
<proteinExistence type="predicted"/>
<evidence type="ECO:0000313" key="2">
    <source>
        <dbReference type="EMBL" id="CAB4884805.1"/>
    </source>
</evidence>
<dbReference type="Gene3D" id="3.40.190.10">
    <property type="entry name" value="Periplasmic binding protein-like II"/>
    <property type="match status" value="2"/>
</dbReference>
<dbReference type="Pfam" id="PF13343">
    <property type="entry name" value="SBP_bac_6"/>
    <property type="match status" value="1"/>
</dbReference>
<dbReference type="PANTHER" id="PTHR30006:SF2">
    <property type="entry name" value="ABC TRANSPORTER SUBSTRATE-BINDING PROTEIN"/>
    <property type="match status" value="1"/>
</dbReference>
<dbReference type="PANTHER" id="PTHR30006">
    <property type="entry name" value="THIAMINE-BINDING PERIPLASMIC PROTEIN-RELATED"/>
    <property type="match status" value="1"/>
</dbReference>
<dbReference type="GO" id="GO:0015888">
    <property type="term" value="P:thiamine transport"/>
    <property type="evidence" value="ECO:0007669"/>
    <property type="project" value="InterPro"/>
</dbReference>
<dbReference type="InterPro" id="IPR005948">
    <property type="entry name" value="ThiB-like"/>
</dbReference>
<sequence>MKRHTASVVALALIAAACGSGTTSSPEPKPTSLTLVAYDSFSVEPEAFNAFTTATGIAVKVVTAGDAGTMLSKAALTAGKPEGDVMWGVDNTLLARALRSEVFRPYTSPQLSALNPEAVALAPRHELTPVDEGDVCINYDIAWFAEHELAPPTTLDELTQPAYRDLLVVENPATSSPGLAFMLATIAASGDAGWQQYWQSLRANGVSVVDSWDQAYYEQFSASTGKGPRPLVVSYGSSPPAEVVFASPRPDTAPTGVMASSCFHQVEFAGVLRGTKYPTASGQLVDYLVSMAFQEMLPLTLFVYPVRTGATVPQEFTDYAVRPKDPLTVSPAEIEAKSKDWITTWTEIVVR</sequence>
<dbReference type="EMBL" id="CAFBLP010000052">
    <property type="protein sequence ID" value="CAB4884805.1"/>
    <property type="molecule type" value="Genomic_DNA"/>
</dbReference>
<dbReference type="GO" id="GO:0030975">
    <property type="term" value="F:thiamine binding"/>
    <property type="evidence" value="ECO:0007669"/>
    <property type="project" value="InterPro"/>
</dbReference>
<name>A0A6J7EUS4_9ZZZZ</name>
<dbReference type="GO" id="GO:0030976">
    <property type="term" value="F:thiamine pyrophosphate binding"/>
    <property type="evidence" value="ECO:0007669"/>
    <property type="project" value="TreeGrafter"/>
</dbReference>
<keyword evidence="1" id="KW-0732">Signal</keyword>
<dbReference type="AlphaFoldDB" id="A0A6J7EUS4"/>
<gene>
    <name evidence="2" type="ORF">UFOPK3376_01980</name>
</gene>
<protein>
    <submittedName>
        <fullName evidence="2">Unannotated protein</fullName>
    </submittedName>
</protein>